<evidence type="ECO:0000256" key="2">
    <source>
        <dbReference type="ARBA" id="ARBA00022525"/>
    </source>
</evidence>
<dbReference type="FunFam" id="1.10.640.10:FF:000003">
    <property type="entry name" value="chorion peroxidase"/>
    <property type="match status" value="1"/>
</dbReference>
<organism evidence="10 11">
    <name type="scientific">Photinus pyralis</name>
    <name type="common">Common eastern firefly</name>
    <name type="synonym">Lampyris pyralis</name>
    <dbReference type="NCBI Taxonomy" id="7054"/>
    <lineage>
        <taxon>Eukaryota</taxon>
        <taxon>Metazoa</taxon>
        <taxon>Ecdysozoa</taxon>
        <taxon>Arthropoda</taxon>
        <taxon>Hexapoda</taxon>
        <taxon>Insecta</taxon>
        <taxon>Pterygota</taxon>
        <taxon>Neoptera</taxon>
        <taxon>Endopterygota</taxon>
        <taxon>Coleoptera</taxon>
        <taxon>Polyphaga</taxon>
        <taxon>Elateriformia</taxon>
        <taxon>Elateroidea</taxon>
        <taxon>Lampyridae</taxon>
        <taxon>Lampyrinae</taxon>
        <taxon>Photinus</taxon>
    </lineage>
</organism>
<comment type="caution">
    <text evidence="10">The sequence shown here is derived from an EMBL/GenBank/DDBJ whole genome shotgun (WGS) entry which is preliminary data.</text>
</comment>
<evidence type="ECO:0000256" key="6">
    <source>
        <dbReference type="ARBA" id="ARBA00023002"/>
    </source>
</evidence>
<keyword evidence="5" id="KW-0732">Signal</keyword>
<dbReference type="EMBL" id="VVIM01000003">
    <property type="protein sequence ID" value="KAB0801447.1"/>
    <property type="molecule type" value="Genomic_DNA"/>
</dbReference>
<keyword evidence="4 8" id="KW-0349">Heme</keyword>
<dbReference type="SUPFAM" id="SSF48113">
    <property type="entry name" value="Heme-dependent peroxidases"/>
    <property type="match status" value="1"/>
</dbReference>
<evidence type="ECO:0000256" key="7">
    <source>
        <dbReference type="ARBA" id="ARBA00023004"/>
    </source>
</evidence>
<dbReference type="Gene3D" id="1.10.640.10">
    <property type="entry name" value="Haem peroxidase domain superfamily, animal type"/>
    <property type="match status" value="1"/>
</dbReference>
<feature type="transmembrane region" description="Helical" evidence="9">
    <location>
        <begin position="40"/>
        <end position="64"/>
    </location>
</feature>
<evidence type="ECO:0000256" key="5">
    <source>
        <dbReference type="ARBA" id="ARBA00022729"/>
    </source>
</evidence>
<dbReference type="InterPro" id="IPR019791">
    <property type="entry name" value="Haem_peroxidase_animal"/>
</dbReference>
<evidence type="ECO:0000313" key="10">
    <source>
        <dbReference type="EMBL" id="KAB0801447.1"/>
    </source>
</evidence>
<keyword evidence="9" id="KW-0472">Membrane</keyword>
<dbReference type="Proteomes" id="UP000327044">
    <property type="component" value="Unassembled WGS sequence"/>
</dbReference>
<dbReference type="AlphaFoldDB" id="A0A5N4AVV2"/>
<dbReference type="PRINTS" id="PR00457">
    <property type="entry name" value="ANPEROXIDASE"/>
</dbReference>
<dbReference type="InterPro" id="IPR010255">
    <property type="entry name" value="Haem_peroxidase_sf"/>
</dbReference>
<dbReference type="PROSITE" id="PS50292">
    <property type="entry name" value="PEROXIDASE_3"/>
    <property type="match status" value="1"/>
</dbReference>
<sequence length="783" mass="89705">MSMSTENTETTHLLSVDNQPRYVTYRPSLMQQRYRRLRTFQCCVCSILIILLAVLIVFAVAFSIKTDPELTDDDDTKAKPRNNTNLLLKLSWPITDSAQKNICFDHDSDWKDALDFASNALRSRDSFEKLAPTLPVDSPSYRHQKVFISSNTSRLLAREGFVNENARRYLRRTNNVTFSLCTKNQPSNMTRCNESQRYRTYDGTCNNLKNPFKYGVAFTPFRRALPPDYGDGFSEPRIAKDGGALPSARDVSVLVHRPIYRHDNKFTVMLAVWGQFIDHDITATALTQTSEGKQIACCLENEHPDCFPVQISTNDPYYVQHGITCMEFVRSAAASSDHFEPRQQLNQVSSYLDGSVIYSTSSDTVEALRQFQDGKLNVLVTTDNRTLLPPSYDEEDGCNREEQNKLNRYCFLTGDGRANENLHLASMHLIWVRQHNLLASNLKELNSEWSDERIFQEVRKIVIAQLQHITYNEFLSVIIGPTLRKKLDLNPLKQGYFAGYDDNIDSSIANNFAAASFRFGHTLIPALIKVLKNDSLNEEDIRFHKMLFNPYSLYEPNGLDRTLRGALNTSIEASDTYFNDEVKSHLFEDSQNPISKPHYTFGLDLVSLNIQRGRDHGLPGYTNWRQHCGLERPKHFSDLADDIDQDALANIQQIYRDVDDIDLYTGALSERPLEGGILGPTLTCLITDQFIRMKKGDRMWYENPYKPQGFTLEQLGQIRLTTLARIICDNSDNVDQVQPYVMQRIYEGNEYTPCIEIPRPDLTKWKDADLTRTHIYSKPISVK</sequence>
<dbReference type="OrthoDB" id="823504at2759"/>
<keyword evidence="9" id="KW-0812">Transmembrane</keyword>
<keyword evidence="11" id="KW-1185">Reference proteome</keyword>
<dbReference type="GO" id="GO:0046872">
    <property type="term" value="F:metal ion binding"/>
    <property type="evidence" value="ECO:0007669"/>
    <property type="project" value="UniProtKB-KW"/>
</dbReference>
<dbReference type="GO" id="GO:0006979">
    <property type="term" value="P:response to oxidative stress"/>
    <property type="evidence" value="ECO:0007669"/>
    <property type="project" value="InterPro"/>
</dbReference>
<gene>
    <name evidence="10" type="ORF">PPYR_05801</name>
</gene>
<dbReference type="GO" id="GO:0005576">
    <property type="term" value="C:extracellular region"/>
    <property type="evidence" value="ECO:0007669"/>
    <property type="project" value="UniProtKB-SubCell"/>
</dbReference>
<protein>
    <recommendedName>
        <fullName evidence="12">Peroxidase</fullName>
    </recommendedName>
</protein>
<feature type="binding site" description="axial binding residue" evidence="8">
    <location>
        <position position="521"/>
    </location>
    <ligand>
        <name>heme b</name>
        <dbReference type="ChEBI" id="CHEBI:60344"/>
    </ligand>
    <ligandPart>
        <name>Fe</name>
        <dbReference type="ChEBI" id="CHEBI:18248"/>
    </ligandPart>
</feature>
<dbReference type="FunCoup" id="A0A5N4AVV2">
    <property type="interactions" value="6"/>
</dbReference>
<keyword evidence="9" id="KW-1133">Transmembrane helix</keyword>
<dbReference type="GO" id="GO:0022412">
    <property type="term" value="P:cellular process involved in reproduction in multicellular organism"/>
    <property type="evidence" value="ECO:0007669"/>
    <property type="project" value="UniProtKB-ARBA"/>
</dbReference>
<evidence type="ECO:0000256" key="8">
    <source>
        <dbReference type="PIRSR" id="PIRSR619791-2"/>
    </source>
</evidence>
<dbReference type="InParanoid" id="A0A5N4AVV2"/>
<keyword evidence="8" id="KW-0479">Metal-binding</keyword>
<keyword evidence="6" id="KW-0560">Oxidoreductase</keyword>
<dbReference type="PANTHER" id="PTHR11475:SF141">
    <property type="entry name" value="CARDINAL"/>
    <property type="match status" value="1"/>
</dbReference>
<dbReference type="PANTHER" id="PTHR11475">
    <property type="entry name" value="OXIDASE/PEROXIDASE"/>
    <property type="match status" value="1"/>
</dbReference>
<name>A0A5N4AVV2_PHOPY</name>
<comment type="subcellular location">
    <subcellularLocation>
        <location evidence="1">Secreted</location>
    </subcellularLocation>
</comment>
<dbReference type="Pfam" id="PF03098">
    <property type="entry name" value="An_peroxidase"/>
    <property type="match status" value="1"/>
</dbReference>
<evidence type="ECO:0000256" key="1">
    <source>
        <dbReference type="ARBA" id="ARBA00004613"/>
    </source>
</evidence>
<dbReference type="CDD" id="cd09823">
    <property type="entry name" value="peroxinectin_like"/>
    <property type="match status" value="1"/>
</dbReference>
<accession>A0A5N4AVV2</accession>
<evidence type="ECO:0000313" key="11">
    <source>
        <dbReference type="Proteomes" id="UP000327044"/>
    </source>
</evidence>
<dbReference type="GO" id="GO:0020037">
    <property type="term" value="F:heme binding"/>
    <property type="evidence" value="ECO:0007669"/>
    <property type="project" value="InterPro"/>
</dbReference>
<evidence type="ECO:0000256" key="3">
    <source>
        <dbReference type="ARBA" id="ARBA00022559"/>
    </source>
</evidence>
<dbReference type="GO" id="GO:0004601">
    <property type="term" value="F:peroxidase activity"/>
    <property type="evidence" value="ECO:0007669"/>
    <property type="project" value="UniProtKB-KW"/>
</dbReference>
<evidence type="ECO:0008006" key="12">
    <source>
        <dbReference type="Google" id="ProtNLM"/>
    </source>
</evidence>
<evidence type="ECO:0000256" key="9">
    <source>
        <dbReference type="SAM" id="Phobius"/>
    </source>
</evidence>
<keyword evidence="3" id="KW-0575">Peroxidase</keyword>
<dbReference type="InterPro" id="IPR037120">
    <property type="entry name" value="Haem_peroxidase_sf_animal"/>
</dbReference>
<evidence type="ECO:0000256" key="4">
    <source>
        <dbReference type="ARBA" id="ARBA00022617"/>
    </source>
</evidence>
<keyword evidence="2" id="KW-0964">Secreted</keyword>
<keyword evidence="7 8" id="KW-0408">Iron</keyword>
<reference evidence="10 11" key="1">
    <citation type="journal article" date="2018" name="Elife">
        <title>Firefly genomes illuminate parallel origins of bioluminescence in beetles.</title>
        <authorList>
            <person name="Fallon T.R."/>
            <person name="Lower S.E."/>
            <person name="Chang C.H."/>
            <person name="Bessho-Uehara M."/>
            <person name="Martin G.J."/>
            <person name="Bewick A.J."/>
            <person name="Behringer M."/>
            <person name="Debat H.J."/>
            <person name="Wong I."/>
            <person name="Day J.C."/>
            <person name="Suvorov A."/>
            <person name="Silva C.J."/>
            <person name="Stanger-Hall K.F."/>
            <person name="Hall D.W."/>
            <person name="Schmitz R.J."/>
            <person name="Nelson D.R."/>
            <person name="Lewis S.M."/>
            <person name="Shigenobu S."/>
            <person name="Bybee S.M."/>
            <person name="Larracuente A.M."/>
            <person name="Oba Y."/>
            <person name="Weng J.K."/>
        </authorList>
    </citation>
    <scope>NUCLEOTIDE SEQUENCE [LARGE SCALE GENOMIC DNA]</scope>
    <source>
        <strain evidence="10">1611_PpyrPB1</strain>
        <tissue evidence="10">Whole body</tissue>
    </source>
</reference>
<proteinExistence type="predicted"/>